<keyword evidence="1" id="KW-0805">Transcription regulation</keyword>
<feature type="domain" description="HTH tetR-type" evidence="5">
    <location>
        <begin position="13"/>
        <end position="73"/>
    </location>
</feature>
<evidence type="ECO:0000256" key="3">
    <source>
        <dbReference type="ARBA" id="ARBA00023163"/>
    </source>
</evidence>
<accession>A0A2T2XIN5</accession>
<keyword evidence="2 4" id="KW-0238">DNA-binding</keyword>
<evidence type="ECO:0000313" key="6">
    <source>
        <dbReference type="EMBL" id="PSR34363.1"/>
    </source>
</evidence>
<evidence type="ECO:0000256" key="2">
    <source>
        <dbReference type="ARBA" id="ARBA00023125"/>
    </source>
</evidence>
<gene>
    <name evidence="6" type="ORF">C7B46_05445</name>
</gene>
<dbReference type="InterPro" id="IPR050109">
    <property type="entry name" value="HTH-type_TetR-like_transc_reg"/>
</dbReference>
<sequence>MSLMSATRTRQKRETHRKIFDAALHLFRTQGVEATSVDQIVQAAGVSKGSFFVHFPTKDAIFTLYVDHLTAELLPSLPQWMQLAPLSGLQQATQALTEAVEQDLGLVPYIIQAELLGQPWDDGRPTALQQLFGPLVAEAQSSGDLRHDLSVSQIVDHLLSTYFIALIWGFRRGQRLGSAIALPMRLALDGVRPRPEEARL</sequence>
<evidence type="ECO:0000256" key="1">
    <source>
        <dbReference type="ARBA" id="ARBA00023015"/>
    </source>
</evidence>
<dbReference type="AlphaFoldDB" id="A0A2T2XIN5"/>
<dbReference type="InterPro" id="IPR009057">
    <property type="entry name" value="Homeodomain-like_sf"/>
</dbReference>
<dbReference type="Proteomes" id="UP000242972">
    <property type="component" value="Unassembled WGS sequence"/>
</dbReference>
<comment type="caution">
    <text evidence="6">The sequence shown here is derived from an EMBL/GenBank/DDBJ whole genome shotgun (WGS) entry which is preliminary data.</text>
</comment>
<dbReference type="SUPFAM" id="SSF46689">
    <property type="entry name" value="Homeodomain-like"/>
    <property type="match status" value="1"/>
</dbReference>
<dbReference type="EMBL" id="PXYW01000009">
    <property type="protein sequence ID" value="PSR34363.1"/>
    <property type="molecule type" value="Genomic_DNA"/>
</dbReference>
<protein>
    <submittedName>
        <fullName evidence="6">TetR/AcrR family transcriptional regulator</fullName>
    </submittedName>
</protein>
<feature type="DNA-binding region" description="H-T-H motif" evidence="4">
    <location>
        <begin position="36"/>
        <end position="55"/>
    </location>
</feature>
<dbReference type="PROSITE" id="PS50977">
    <property type="entry name" value="HTH_TETR_2"/>
    <property type="match status" value="1"/>
</dbReference>
<dbReference type="PANTHER" id="PTHR30055">
    <property type="entry name" value="HTH-TYPE TRANSCRIPTIONAL REGULATOR RUTR"/>
    <property type="match status" value="1"/>
</dbReference>
<dbReference type="GO" id="GO:0003700">
    <property type="term" value="F:DNA-binding transcription factor activity"/>
    <property type="evidence" value="ECO:0007669"/>
    <property type="project" value="TreeGrafter"/>
</dbReference>
<dbReference type="InterPro" id="IPR001647">
    <property type="entry name" value="HTH_TetR"/>
</dbReference>
<dbReference type="Gene3D" id="1.10.357.10">
    <property type="entry name" value="Tetracycline Repressor, domain 2"/>
    <property type="match status" value="1"/>
</dbReference>
<evidence type="ECO:0000313" key="7">
    <source>
        <dbReference type="Proteomes" id="UP000242972"/>
    </source>
</evidence>
<dbReference type="Pfam" id="PF00440">
    <property type="entry name" value="TetR_N"/>
    <property type="match status" value="1"/>
</dbReference>
<dbReference type="InterPro" id="IPR023772">
    <property type="entry name" value="DNA-bd_HTH_TetR-type_CS"/>
</dbReference>
<organism evidence="6 7">
    <name type="scientific">Sulfobacillus benefaciens</name>
    <dbReference type="NCBI Taxonomy" id="453960"/>
    <lineage>
        <taxon>Bacteria</taxon>
        <taxon>Bacillati</taxon>
        <taxon>Bacillota</taxon>
        <taxon>Clostridia</taxon>
        <taxon>Eubacteriales</taxon>
        <taxon>Clostridiales Family XVII. Incertae Sedis</taxon>
        <taxon>Sulfobacillus</taxon>
    </lineage>
</organism>
<dbReference type="GO" id="GO:0000976">
    <property type="term" value="F:transcription cis-regulatory region binding"/>
    <property type="evidence" value="ECO:0007669"/>
    <property type="project" value="TreeGrafter"/>
</dbReference>
<dbReference type="PANTHER" id="PTHR30055:SF234">
    <property type="entry name" value="HTH-TYPE TRANSCRIPTIONAL REGULATOR BETI"/>
    <property type="match status" value="1"/>
</dbReference>
<reference evidence="6 7" key="1">
    <citation type="journal article" date="2014" name="BMC Genomics">
        <title>Comparison of environmental and isolate Sulfobacillus genomes reveals diverse carbon, sulfur, nitrogen, and hydrogen metabolisms.</title>
        <authorList>
            <person name="Justice N.B."/>
            <person name="Norman A."/>
            <person name="Brown C.T."/>
            <person name="Singh A."/>
            <person name="Thomas B.C."/>
            <person name="Banfield J.F."/>
        </authorList>
    </citation>
    <scope>NUCLEOTIDE SEQUENCE [LARGE SCALE GENOMIC DNA]</scope>
    <source>
        <strain evidence="6">AMDSBA4</strain>
    </source>
</reference>
<evidence type="ECO:0000259" key="5">
    <source>
        <dbReference type="PROSITE" id="PS50977"/>
    </source>
</evidence>
<keyword evidence="3" id="KW-0804">Transcription</keyword>
<name>A0A2T2XIN5_9FIRM</name>
<proteinExistence type="predicted"/>
<evidence type="ECO:0000256" key="4">
    <source>
        <dbReference type="PROSITE-ProRule" id="PRU00335"/>
    </source>
</evidence>
<dbReference type="PRINTS" id="PR00455">
    <property type="entry name" value="HTHTETR"/>
</dbReference>
<dbReference type="PROSITE" id="PS01081">
    <property type="entry name" value="HTH_TETR_1"/>
    <property type="match status" value="1"/>
</dbReference>